<dbReference type="OrthoDB" id="5425274at2759"/>
<gene>
    <name evidence="4" type="ORF">B0A54_17787</name>
</gene>
<dbReference type="AlphaFoldDB" id="A0A4U0TUC6"/>
<dbReference type="SUPFAM" id="SSF52540">
    <property type="entry name" value="P-loop containing nucleoside triphosphate hydrolases"/>
    <property type="match status" value="1"/>
</dbReference>
<feature type="domain" description="DEAD/DEAH-box helicase" evidence="3">
    <location>
        <begin position="504"/>
        <end position="554"/>
    </location>
</feature>
<dbReference type="Proteomes" id="UP000310066">
    <property type="component" value="Unassembled WGS sequence"/>
</dbReference>
<dbReference type="PANTHER" id="PTHR13710">
    <property type="entry name" value="DNA HELICASE RECQ FAMILY MEMBER"/>
    <property type="match status" value="1"/>
</dbReference>
<reference evidence="4 5" key="1">
    <citation type="submission" date="2017-03" db="EMBL/GenBank/DDBJ databases">
        <title>Genomes of endolithic fungi from Antarctica.</title>
        <authorList>
            <person name="Coleine C."/>
            <person name="Masonjones S."/>
            <person name="Stajich J.E."/>
        </authorList>
    </citation>
    <scope>NUCLEOTIDE SEQUENCE [LARGE SCALE GENOMIC DNA]</scope>
    <source>
        <strain evidence="4 5">CCFEE 5311</strain>
    </source>
</reference>
<dbReference type="GO" id="GO:0005524">
    <property type="term" value="F:ATP binding"/>
    <property type="evidence" value="ECO:0007669"/>
    <property type="project" value="InterPro"/>
</dbReference>
<dbReference type="InterPro" id="IPR027417">
    <property type="entry name" value="P-loop_NTPase"/>
</dbReference>
<evidence type="ECO:0000259" key="3">
    <source>
        <dbReference type="Pfam" id="PF00270"/>
    </source>
</evidence>
<dbReference type="Gene3D" id="3.40.50.300">
    <property type="entry name" value="P-loop containing nucleotide triphosphate hydrolases"/>
    <property type="match status" value="1"/>
</dbReference>
<evidence type="ECO:0000313" key="5">
    <source>
        <dbReference type="Proteomes" id="UP000310066"/>
    </source>
</evidence>
<dbReference type="GO" id="GO:0005694">
    <property type="term" value="C:chromosome"/>
    <property type="evidence" value="ECO:0007669"/>
    <property type="project" value="TreeGrafter"/>
</dbReference>
<dbReference type="GO" id="GO:0003676">
    <property type="term" value="F:nucleic acid binding"/>
    <property type="evidence" value="ECO:0007669"/>
    <property type="project" value="InterPro"/>
</dbReference>
<name>A0A4U0TUC6_9PEZI</name>
<dbReference type="Pfam" id="PF00270">
    <property type="entry name" value="DEAD"/>
    <property type="match status" value="1"/>
</dbReference>
<sequence length="568" mass="65611">MRAIVVGRAWRTRRDHIEQQKSNGVDEEVAGQDAPVVHQSKFMTTTEFGGQPHPIQTIYTQKMYGLKIRYTTNAHGQVGWSGANQYVIVVRQVQFSMDQIRSVVHGLVDTVRQRLVGGFDMFHIVDNHSVIDEGYNFIHDVRNQWPVDGKKWIGRRLFVEGRIRERFMEDRENQKFHPDAVESYMRQVKRWKEEMLVLVHMSAGAPARATELVSIQQVNGESARCHRGLMVDQGMVVFVTSYHKGFSASQSQKCVHRFVPREVGELVVYYLWLVDPFVRILQSSRDQMTSGPGGRREESLPELPNDPSPETRLMQQQTIAAVARNCDGYWETNRIRRIMRRESGKRVGVPIGTSDWRQAYPAIHREFAINRDVVGTLDRIYVNENPLKHGLDVEQEQTREAIRAQQSGHSPQMEESIYGRQLQQNPFAVMRDQDAFREVSVDSHRFMQFPSSYEVQNVSPDVKRWITQERDSRKFERWQEMRGMDIDEQFKKMYGPQAQFRGKQREALEAIVSGHPRIVVVMRTGGGKSLLFMLPAAASRDCVTIVVMPKIMLEEDRPIAARAVLMQQ</sequence>
<proteinExistence type="inferred from homology"/>
<dbReference type="GO" id="GO:0000724">
    <property type="term" value="P:double-strand break repair via homologous recombination"/>
    <property type="evidence" value="ECO:0007669"/>
    <property type="project" value="TreeGrafter"/>
</dbReference>
<evidence type="ECO:0000256" key="2">
    <source>
        <dbReference type="SAM" id="MobiDB-lite"/>
    </source>
</evidence>
<evidence type="ECO:0000256" key="1">
    <source>
        <dbReference type="ARBA" id="ARBA00005446"/>
    </source>
</evidence>
<dbReference type="InterPro" id="IPR011545">
    <property type="entry name" value="DEAD/DEAH_box_helicase_dom"/>
</dbReference>
<dbReference type="GO" id="GO:0043138">
    <property type="term" value="F:3'-5' DNA helicase activity"/>
    <property type="evidence" value="ECO:0007669"/>
    <property type="project" value="TreeGrafter"/>
</dbReference>
<dbReference type="EMBL" id="NAJP01000150">
    <property type="protein sequence ID" value="TKA25787.1"/>
    <property type="molecule type" value="Genomic_DNA"/>
</dbReference>
<accession>A0A4U0TUC6</accession>
<protein>
    <recommendedName>
        <fullName evidence="3">DEAD/DEAH-box helicase domain-containing protein</fullName>
    </recommendedName>
</protein>
<comment type="caution">
    <text evidence="4">The sequence shown here is derived from an EMBL/GenBank/DDBJ whole genome shotgun (WGS) entry which is preliminary data.</text>
</comment>
<comment type="similarity">
    <text evidence="1">Belongs to the helicase family. RecQ subfamily.</text>
</comment>
<dbReference type="PANTHER" id="PTHR13710:SF154">
    <property type="entry name" value="RECQ HELICASE, PUTATIVE (AFU_ORTHOLOGUE AFUA_6G14720)-RELATED"/>
    <property type="match status" value="1"/>
</dbReference>
<evidence type="ECO:0000313" key="4">
    <source>
        <dbReference type="EMBL" id="TKA25787.1"/>
    </source>
</evidence>
<organism evidence="4 5">
    <name type="scientific">Friedmanniomyces endolithicus</name>
    <dbReference type="NCBI Taxonomy" id="329885"/>
    <lineage>
        <taxon>Eukaryota</taxon>
        <taxon>Fungi</taxon>
        <taxon>Dikarya</taxon>
        <taxon>Ascomycota</taxon>
        <taxon>Pezizomycotina</taxon>
        <taxon>Dothideomycetes</taxon>
        <taxon>Dothideomycetidae</taxon>
        <taxon>Mycosphaerellales</taxon>
        <taxon>Teratosphaeriaceae</taxon>
        <taxon>Friedmanniomyces</taxon>
    </lineage>
</organism>
<feature type="region of interest" description="Disordered" evidence="2">
    <location>
        <begin position="285"/>
        <end position="310"/>
    </location>
</feature>
<dbReference type="GO" id="GO:0009378">
    <property type="term" value="F:four-way junction helicase activity"/>
    <property type="evidence" value="ECO:0007669"/>
    <property type="project" value="TreeGrafter"/>
</dbReference>
<dbReference type="STRING" id="329885.A0A4U0TUC6"/>
<dbReference type="GO" id="GO:0005737">
    <property type="term" value="C:cytoplasm"/>
    <property type="evidence" value="ECO:0007669"/>
    <property type="project" value="TreeGrafter"/>
</dbReference>